<feature type="binding site" evidence="10">
    <location>
        <begin position="39"/>
        <end position="43"/>
    </location>
    <ligand>
        <name>4-amino-2-methyl-5-(diphosphooxymethyl)pyrimidine</name>
        <dbReference type="ChEBI" id="CHEBI:57841"/>
    </ligand>
</feature>
<evidence type="ECO:0000256" key="6">
    <source>
        <dbReference type="ARBA" id="ARBA00022977"/>
    </source>
</evidence>
<dbReference type="GO" id="GO:0009228">
    <property type="term" value="P:thiamine biosynthetic process"/>
    <property type="evidence" value="ECO:0007669"/>
    <property type="project" value="UniProtKB-KW"/>
</dbReference>
<dbReference type="Proteomes" id="UP000033428">
    <property type="component" value="Unassembled WGS sequence"/>
</dbReference>
<proteinExistence type="inferred from homology"/>
<dbReference type="Pfam" id="PF02581">
    <property type="entry name" value="TMP-TENI"/>
    <property type="match status" value="1"/>
</dbReference>
<feature type="binding site" evidence="10">
    <location>
        <position position="143"/>
    </location>
    <ligand>
        <name>4-amino-2-methyl-5-(diphosphooxymethyl)pyrimidine</name>
        <dbReference type="ChEBI" id="CHEBI:57841"/>
    </ligand>
</feature>
<gene>
    <name evidence="10" type="primary">thiE</name>
    <name evidence="14" type="ORF">OMAG_000089</name>
</gene>
<dbReference type="InterPro" id="IPR034291">
    <property type="entry name" value="TMP_synthase"/>
</dbReference>
<keyword evidence="6 10" id="KW-0784">Thiamine biosynthesis</keyword>
<evidence type="ECO:0000256" key="5">
    <source>
        <dbReference type="ARBA" id="ARBA00022842"/>
    </source>
</evidence>
<dbReference type="SUPFAM" id="SSF51391">
    <property type="entry name" value="Thiamin phosphate synthase"/>
    <property type="match status" value="1"/>
</dbReference>
<keyword evidence="4 10" id="KW-0479">Metal-binding</keyword>
<dbReference type="UniPathway" id="UPA00060">
    <property type="reaction ID" value="UER00141"/>
</dbReference>
<dbReference type="AlphaFoldDB" id="A0A0F0CX71"/>
<dbReference type="InterPro" id="IPR013785">
    <property type="entry name" value="Aldolase_TIM"/>
</dbReference>
<reference evidence="14 15" key="1">
    <citation type="submission" date="2015-02" db="EMBL/GenBank/DDBJ databases">
        <title>Single-cell genomics of uncultivated deep-branching MTB reveals a conserved set of magnetosome genes.</title>
        <authorList>
            <person name="Kolinko S."/>
            <person name="Richter M."/>
            <person name="Glockner F.O."/>
            <person name="Brachmann A."/>
            <person name="Schuler D."/>
        </authorList>
    </citation>
    <scope>NUCLEOTIDE SEQUENCE [LARGE SCALE GENOMIC DNA]</scope>
    <source>
        <strain evidence="14">SKK-01</strain>
    </source>
</reference>
<dbReference type="GO" id="GO:0004789">
    <property type="term" value="F:thiamine-phosphate diphosphorylase activity"/>
    <property type="evidence" value="ECO:0007669"/>
    <property type="project" value="UniProtKB-UniRule"/>
</dbReference>
<evidence type="ECO:0000256" key="7">
    <source>
        <dbReference type="ARBA" id="ARBA00047334"/>
    </source>
</evidence>
<dbReference type="PATRIC" id="fig|1609969.3.peg.103"/>
<organism evidence="14 15">
    <name type="scientific">Candidatus Omnitrophus magneticus</name>
    <dbReference type="NCBI Taxonomy" id="1609969"/>
    <lineage>
        <taxon>Bacteria</taxon>
        <taxon>Pseudomonadati</taxon>
        <taxon>Candidatus Omnitrophota</taxon>
        <taxon>Candidatus Omnitrophus</taxon>
    </lineage>
</organism>
<evidence type="ECO:0000256" key="1">
    <source>
        <dbReference type="ARBA" id="ARBA00003814"/>
    </source>
</evidence>
<name>A0A0F0CX71_9BACT</name>
<dbReference type="NCBIfam" id="TIGR00693">
    <property type="entry name" value="thiE"/>
    <property type="match status" value="1"/>
</dbReference>
<comment type="caution">
    <text evidence="10">Lacks conserved residue(s) required for the propagation of feature annotation.</text>
</comment>
<keyword evidence="3 10" id="KW-0808">Transferase</keyword>
<dbReference type="PANTHER" id="PTHR20857">
    <property type="entry name" value="THIAMINE-PHOSPHATE PYROPHOSPHORYLASE"/>
    <property type="match status" value="1"/>
</dbReference>
<feature type="domain" description="Thiamine phosphate synthase/TenI" evidence="13">
    <location>
        <begin position="9"/>
        <end position="191"/>
    </location>
</feature>
<comment type="similarity">
    <text evidence="10 11">Belongs to the thiamine-phosphate synthase family.</text>
</comment>
<accession>A0A0F0CX71</accession>
<feature type="binding site" evidence="10">
    <location>
        <position position="72"/>
    </location>
    <ligand>
        <name>Mg(2+)</name>
        <dbReference type="ChEBI" id="CHEBI:18420"/>
    </ligand>
</feature>
<comment type="catalytic activity">
    <reaction evidence="7 10 11">
        <text>4-methyl-5-(2-phosphooxyethyl)-thiazole + 4-amino-2-methyl-5-(diphosphooxymethyl)pyrimidine + H(+) = thiamine phosphate + diphosphate</text>
        <dbReference type="Rhea" id="RHEA:22328"/>
        <dbReference type="ChEBI" id="CHEBI:15378"/>
        <dbReference type="ChEBI" id="CHEBI:33019"/>
        <dbReference type="ChEBI" id="CHEBI:37575"/>
        <dbReference type="ChEBI" id="CHEBI:57841"/>
        <dbReference type="ChEBI" id="CHEBI:58296"/>
        <dbReference type="EC" id="2.5.1.3"/>
    </reaction>
</comment>
<dbReference type="EMBL" id="JYNY01000017">
    <property type="protein sequence ID" value="KJJ86050.1"/>
    <property type="molecule type" value="Genomic_DNA"/>
</dbReference>
<feature type="binding site" evidence="10">
    <location>
        <position position="113"/>
    </location>
    <ligand>
        <name>4-amino-2-methyl-5-(diphosphooxymethyl)pyrimidine</name>
        <dbReference type="ChEBI" id="CHEBI:57841"/>
    </ligand>
</feature>
<sequence>MRKIKNYNLYLVTGEEYSSNRTTLEIVTAAINAGVTIVQMREKKKSFEELKKLGAALKCVCRENNVLFIVNDDIFLAKAIDADGVHLGEEDIKKYPLNIAREILGDDKIIGVSTHSIEEALRVSPMPEVDYIAFGPLFYTKTKNYSIGINDVREVSLKSAKPVVFIGGIDLDNIDLVLARGAKNIAVIRAITEAEDVEGKVKLLKNKIKQYENKN</sequence>
<dbReference type="HAMAP" id="MF_00097">
    <property type="entry name" value="TMP_synthase"/>
    <property type="match status" value="1"/>
</dbReference>
<evidence type="ECO:0000256" key="8">
    <source>
        <dbReference type="ARBA" id="ARBA00047851"/>
    </source>
</evidence>
<dbReference type="EC" id="2.5.1.3" evidence="10"/>
<dbReference type="CDD" id="cd00564">
    <property type="entry name" value="TMP_TenI"/>
    <property type="match status" value="1"/>
</dbReference>
<evidence type="ECO:0000256" key="12">
    <source>
        <dbReference type="RuleBase" id="RU004253"/>
    </source>
</evidence>
<keyword evidence="5 10" id="KW-0460">Magnesium</keyword>
<comment type="catalytic activity">
    <reaction evidence="9 10 11">
        <text>2-[(2R,5Z)-2-carboxy-4-methylthiazol-5(2H)-ylidene]ethyl phosphate + 4-amino-2-methyl-5-(diphosphooxymethyl)pyrimidine + 2 H(+) = thiamine phosphate + CO2 + diphosphate</text>
        <dbReference type="Rhea" id="RHEA:47844"/>
        <dbReference type="ChEBI" id="CHEBI:15378"/>
        <dbReference type="ChEBI" id="CHEBI:16526"/>
        <dbReference type="ChEBI" id="CHEBI:33019"/>
        <dbReference type="ChEBI" id="CHEBI:37575"/>
        <dbReference type="ChEBI" id="CHEBI:57841"/>
        <dbReference type="ChEBI" id="CHEBI:62899"/>
        <dbReference type="EC" id="2.5.1.3"/>
    </reaction>
</comment>
<dbReference type="InterPro" id="IPR022998">
    <property type="entry name" value="ThiamineP_synth_TenI"/>
</dbReference>
<evidence type="ECO:0000256" key="9">
    <source>
        <dbReference type="ARBA" id="ARBA00047883"/>
    </source>
</evidence>
<dbReference type="FunFam" id="3.20.20.70:FF:000096">
    <property type="entry name" value="Thiamine-phosphate synthase"/>
    <property type="match status" value="1"/>
</dbReference>
<feature type="binding site" evidence="10">
    <location>
        <position position="168"/>
    </location>
    <ligand>
        <name>2-[(2R,5Z)-2-carboxy-4-methylthiazol-5(2H)-ylidene]ethyl phosphate</name>
        <dbReference type="ChEBI" id="CHEBI:62899"/>
    </ligand>
</feature>
<evidence type="ECO:0000256" key="2">
    <source>
        <dbReference type="ARBA" id="ARBA00005165"/>
    </source>
</evidence>
<dbReference type="GO" id="GO:0005737">
    <property type="term" value="C:cytoplasm"/>
    <property type="evidence" value="ECO:0007669"/>
    <property type="project" value="TreeGrafter"/>
</dbReference>
<evidence type="ECO:0000256" key="11">
    <source>
        <dbReference type="RuleBase" id="RU003826"/>
    </source>
</evidence>
<evidence type="ECO:0000313" key="14">
    <source>
        <dbReference type="EMBL" id="KJJ86050.1"/>
    </source>
</evidence>
<comment type="caution">
    <text evidence="14">The sequence shown here is derived from an EMBL/GenBank/DDBJ whole genome shotgun (WGS) entry which is preliminary data.</text>
</comment>
<feature type="binding site" evidence="10">
    <location>
        <position position="91"/>
    </location>
    <ligand>
        <name>Mg(2+)</name>
        <dbReference type="ChEBI" id="CHEBI:18420"/>
    </ligand>
</feature>
<protein>
    <recommendedName>
        <fullName evidence="10">Thiamine-phosphate synthase</fullName>
        <shortName evidence="10">TP synthase</shortName>
        <shortName evidence="10">TPS</shortName>
        <ecNumber evidence="10">2.5.1.3</ecNumber>
    </recommendedName>
    <alternativeName>
        <fullName evidence="10">Thiamine-phosphate pyrophosphorylase</fullName>
        <shortName evidence="10">TMP pyrophosphorylase</shortName>
        <shortName evidence="10">TMP-PPase</shortName>
    </alternativeName>
</protein>
<dbReference type="InterPro" id="IPR036206">
    <property type="entry name" value="ThiamineP_synth_sf"/>
</dbReference>
<comment type="catalytic activity">
    <reaction evidence="8 10 11">
        <text>2-(2-carboxy-4-methylthiazol-5-yl)ethyl phosphate + 4-amino-2-methyl-5-(diphosphooxymethyl)pyrimidine + 2 H(+) = thiamine phosphate + CO2 + diphosphate</text>
        <dbReference type="Rhea" id="RHEA:47848"/>
        <dbReference type="ChEBI" id="CHEBI:15378"/>
        <dbReference type="ChEBI" id="CHEBI:16526"/>
        <dbReference type="ChEBI" id="CHEBI:33019"/>
        <dbReference type="ChEBI" id="CHEBI:37575"/>
        <dbReference type="ChEBI" id="CHEBI:57841"/>
        <dbReference type="ChEBI" id="CHEBI:62890"/>
        <dbReference type="EC" id="2.5.1.3"/>
    </reaction>
</comment>
<evidence type="ECO:0000256" key="10">
    <source>
        <dbReference type="HAMAP-Rule" id="MF_00097"/>
    </source>
</evidence>
<evidence type="ECO:0000256" key="3">
    <source>
        <dbReference type="ARBA" id="ARBA00022679"/>
    </source>
</evidence>
<comment type="pathway">
    <text evidence="2 10 12">Cofactor biosynthesis; thiamine diphosphate biosynthesis; thiamine phosphate from 4-amino-2-methyl-5-diphosphomethylpyrimidine and 4-methyl-5-(2-phosphoethyl)-thiazole: step 1/1.</text>
</comment>
<comment type="function">
    <text evidence="1 10">Condenses 4-methyl-5-(beta-hydroxyethyl)thiazole monophosphate (THZ-P) and 2-methyl-4-amino-5-hydroxymethyl pyrimidine pyrophosphate (HMP-PP) to form thiamine monophosphate (TMP).</text>
</comment>
<evidence type="ECO:0000256" key="4">
    <source>
        <dbReference type="ARBA" id="ARBA00022723"/>
    </source>
</evidence>
<evidence type="ECO:0000259" key="13">
    <source>
        <dbReference type="Pfam" id="PF02581"/>
    </source>
</evidence>
<dbReference type="Gene3D" id="3.20.20.70">
    <property type="entry name" value="Aldolase class I"/>
    <property type="match status" value="1"/>
</dbReference>
<keyword evidence="15" id="KW-1185">Reference proteome</keyword>
<dbReference type="GO" id="GO:0000287">
    <property type="term" value="F:magnesium ion binding"/>
    <property type="evidence" value="ECO:0007669"/>
    <property type="project" value="UniProtKB-UniRule"/>
</dbReference>
<dbReference type="PANTHER" id="PTHR20857:SF23">
    <property type="entry name" value="THIAMINE BIOSYNTHETIC BIFUNCTIONAL ENZYME"/>
    <property type="match status" value="1"/>
</dbReference>
<feature type="binding site" evidence="10">
    <location>
        <begin position="140"/>
        <end position="142"/>
    </location>
    <ligand>
        <name>2-[(2R,5Z)-2-carboxy-4-methylthiazol-5(2H)-ylidene]ethyl phosphate</name>
        <dbReference type="ChEBI" id="CHEBI:62899"/>
    </ligand>
</feature>
<dbReference type="GO" id="GO:0009229">
    <property type="term" value="P:thiamine diphosphate biosynthetic process"/>
    <property type="evidence" value="ECO:0007669"/>
    <property type="project" value="UniProtKB-UniRule"/>
</dbReference>
<evidence type="ECO:0000313" key="15">
    <source>
        <dbReference type="Proteomes" id="UP000033428"/>
    </source>
</evidence>
<comment type="cofactor">
    <cofactor evidence="10">
        <name>Mg(2+)</name>
        <dbReference type="ChEBI" id="CHEBI:18420"/>
    </cofactor>
    <text evidence="10">Binds 1 Mg(2+) ion per subunit.</text>
</comment>
<feature type="binding site" evidence="10">
    <location>
        <position position="71"/>
    </location>
    <ligand>
        <name>4-amino-2-methyl-5-(diphosphooxymethyl)pyrimidine</name>
        <dbReference type="ChEBI" id="CHEBI:57841"/>
    </ligand>
</feature>